<protein>
    <submittedName>
        <fullName evidence="1">6470_t:CDS:1</fullName>
    </submittedName>
</protein>
<dbReference type="AlphaFoldDB" id="A0A9N9P1A0"/>
<evidence type="ECO:0000313" key="2">
    <source>
        <dbReference type="Proteomes" id="UP000789405"/>
    </source>
</evidence>
<comment type="caution">
    <text evidence="1">The sequence shown here is derived from an EMBL/GenBank/DDBJ whole genome shotgun (WGS) entry which is preliminary data.</text>
</comment>
<proteinExistence type="predicted"/>
<evidence type="ECO:0000313" key="1">
    <source>
        <dbReference type="EMBL" id="CAG8792792.1"/>
    </source>
</evidence>
<dbReference type="Proteomes" id="UP000789405">
    <property type="component" value="Unassembled WGS sequence"/>
</dbReference>
<reference evidence="1" key="1">
    <citation type="submission" date="2021-06" db="EMBL/GenBank/DDBJ databases">
        <authorList>
            <person name="Kallberg Y."/>
            <person name="Tangrot J."/>
            <person name="Rosling A."/>
        </authorList>
    </citation>
    <scope>NUCLEOTIDE SEQUENCE</scope>
    <source>
        <strain evidence="1">MA453B</strain>
    </source>
</reference>
<name>A0A9N9P1A0_9GLOM</name>
<sequence length="47" mass="4944">MANRISSSNLSLQEMLTFIGKGATTRKMCIDISAASTSYFGVIVASA</sequence>
<feature type="non-terminal residue" evidence="1">
    <location>
        <position position="47"/>
    </location>
</feature>
<gene>
    <name evidence="1" type="ORF">DERYTH_LOCUS21764</name>
</gene>
<accession>A0A9N9P1A0</accession>
<organism evidence="1 2">
    <name type="scientific">Dentiscutata erythropus</name>
    <dbReference type="NCBI Taxonomy" id="1348616"/>
    <lineage>
        <taxon>Eukaryota</taxon>
        <taxon>Fungi</taxon>
        <taxon>Fungi incertae sedis</taxon>
        <taxon>Mucoromycota</taxon>
        <taxon>Glomeromycotina</taxon>
        <taxon>Glomeromycetes</taxon>
        <taxon>Diversisporales</taxon>
        <taxon>Gigasporaceae</taxon>
        <taxon>Dentiscutata</taxon>
    </lineage>
</organism>
<keyword evidence="2" id="KW-1185">Reference proteome</keyword>
<dbReference type="EMBL" id="CAJVPY010028512">
    <property type="protein sequence ID" value="CAG8792792.1"/>
    <property type="molecule type" value="Genomic_DNA"/>
</dbReference>